<evidence type="ECO:0000256" key="1">
    <source>
        <dbReference type="ARBA" id="ARBA00000085"/>
    </source>
</evidence>
<keyword evidence="7" id="KW-0067">ATP-binding</keyword>
<protein>
    <recommendedName>
        <fullName evidence="2">histidine kinase</fullName>
        <ecNumber evidence="2">2.7.13.3</ecNumber>
    </recommendedName>
</protein>
<dbReference type="Gene3D" id="3.30.565.10">
    <property type="entry name" value="Histidine kinase-like ATPase, C-terminal domain"/>
    <property type="match status" value="1"/>
</dbReference>
<name>A0A7J0BME5_9BACT</name>
<evidence type="ECO:0000256" key="8">
    <source>
        <dbReference type="SAM" id="Phobius"/>
    </source>
</evidence>
<dbReference type="PANTHER" id="PTHR41523:SF8">
    <property type="entry name" value="ETHYLENE RESPONSE SENSOR PROTEIN"/>
    <property type="match status" value="1"/>
</dbReference>
<gene>
    <name evidence="10" type="ORF">DSM101010T_27660</name>
</gene>
<evidence type="ECO:0000256" key="6">
    <source>
        <dbReference type="ARBA" id="ARBA00022777"/>
    </source>
</evidence>
<evidence type="ECO:0000313" key="10">
    <source>
        <dbReference type="EMBL" id="GFM34401.1"/>
    </source>
</evidence>
<keyword evidence="6" id="KW-0418">Kinase</keyword>
<dbReference type="InterPro" id="IPR036890">
    <property type="entry name" value="HATPase_C_sf"/>
</dbReference>
<evidence type="ECO:0000256" key="5">
    <source>
        <dbReference type="ARBA" id="ARBA00022741"/>
    </source>
</evidence>
<dbReference type="RefSeq" id="WP_174405996.1">
    <property type="nucleotide sequence ID" value="NZ_BLVO01000013.1"/>
</dbReference>
<dbReference type="InterPro" id="IPR011495">
    <property type="entry name" value="Sig_transdc_His_kin_sub2_dim/P"/>
</dbReference>
<dbReference type="InterPro" id="IPR005467">
    <property type="entry name" value="His_kinase_dom"/>
</dbReference>
<evidence type="ECO:0000256" key="4">
    <source>
        <dbReference type="ARBA" id="ARBA00022679"/>
    </source>
</evidence>
<feature type="transmembrane region" description="Helical" evidence="8">
    <location>
        <begin position="136"/>
        <end position="157"/>
    </location>
</feature>
<evidence type="ECO:0000256" key="3">
    <source>
        <dbReference type="ARBA" id="ARBA00022553"/>
    </source>
</evidence>
<dbReference type="GO" id="GO:0005524">
    <property type="term" value="F:ATP binding"/>
    <property type="evidence" value="ECO:0007669"/>
    <property type="project" value="UniProtKB-KW"/>
</dbReference>
<dbReference type="InterPro" id="IPR003594">
    <property type="entry name" value="HATPase_dom"/>
</dbReference>
<evidence type="ECO:0000313" key="11">
    <source>
        <dbReference type="Proteomes" id="UP000503840"/>
    </source>
</evidence>
<comment type="caution">
    <text evidence="10">The sequence shown here is derived from an EMBL/GenBank/DDBJ whole genome shotgun (WGS) entry which is preliminary data.</text>
</comment>
<dbReference type="SUPFAM" id="SSF55874">
    <property type="entry name" value="ATPase domain of HSP90 chaperone/DNA topoisomerase II/histidine kinase"/>
    <property type="match status" value="1"/>
</dbReference>
<proteinExistence type="predicted"/>
<sequence>MADEDIKSKDREESLIEIILGSSHEFSLPSQIFNAITFSGILTSLLIFCADTFLGQARRENNFAFGLSVTVAYFWLYGKSRETGDYRDYTIYYVLLELAILLQSWFMYCGVAGVAPLIALHFIVTVSLILEGWRKYSLMAFIILVVTGLFCTELALPDIARHYADPRNHLINIFIYFILIGCGIVVCVMLVMQNHKMQYERINQFNQSLDQSKQDLEMVILEQKEDRRTIQKTLEEKELLLREIHHRVKNNLQVISSMLLLQQNKLQNQETLEAFNTAGSRVQSIALVHELLYQSDTIAHIDFQTYAEKLVQYLSDMYRRDQRVKIEIKADNVVLSVEDAIACGLVVTELVSNSLKYAFPGRSSGTVGIHLKDVDGQRYELWIYDNGVGFKGEVDWDKSATLGLLLVRELVEGQLEGNIQLERKAGAFWKITWSTPECESQREQDDE</sequence>
<evidence type="ECO:0000259" key="9">
    <source>
        <dbReference type="PROSITE" id="PS50109"/>
    </source>
</evidence>
<keyword evidence="8" id="KW-0812">Transmembrane</keyword>
<dbReference type="AlphaFoldDB" id="A0A7J0BME5"/>
<feature type="transmembrane region" description="Helical" evidence="8">
    <location>
        <begin position="32"/>
        <end position="54"/>
    </location>
</feature>
<dbReference type="Pfam" id="PF02518">
    <property type="entry name" value="HATPase_c"/>
    <property type="match status" value="1"/>
</dbReference>
<keyword evidence="8" id="KW-1133">Transmembrane helix</keyword>
<feature type="domain" description="Histidine kinase" evidence="9">
    <location>
        <begin position="243"/>
        <end position="439"/>
    </location>
</feature>
<evidence type="ECO:0000256" key="2">
    <source>
        <dbReference type="ARBA" id="ARBA00012438"/>
    </source>
</evidence>
<evidence type="ECO:0000256" key="7">
    <source>
        <dbReference type="ARBA" id="ARBA00022840"/>
    </source>
</evidence>
<dbReference type="Gene3D" id="3.30.450.20">
    <property type="entry name" value="PAS domain"/>
    <property type="match status" value="1"/>
</dbReference>
<dbReference type="PANTHER" id="PTHR41523">
    <property type="entry name" value="TWO-COMPONENT SYSTEM SENSOR PROTEIN"/>
    <property type="match status" value="1"/>
</dbReference>
<dbReference type="EMBL" id="BLVO01000013">
    <property type="protein sequence ID" value="GFM34401.1"/>
    <property type="molecule type" value="Genomic_DNA"/>
</dbReference>
<keyword evidence="5" id="KW-0547">Nucleotide-binding</keyword>
<dbReference type="GO" id="GO:0004673">
    <property type="term" value="F:protein histidine kinase activity"/>
    <property type="evidence" value="ECO:0007669"/>
    <property type="project" value="UniProtKB-EC"/>
</dbReference>
<accession>A0A7J0BME5</accession>
<feature type="transmembrane region" description="Helical" evidence="8">
    <location>
        <begin position="169"/>
        <end position="192"/>
    </location>
</feature>
<feature type="transmembrane region" description="Helical" evidence="8">
    <location>
        <begin position="61"/>
        <end position="78"/>
    </location>
</feature>
<reference evidence="10 11" key="1">
    <citation type="submission" date="2020-05" db="EMBL/GenBank/DDBJ databases">
        <title>Draft genome sequence of Desulfovibrio sp. strain HN2T.</title>
        <authorList>
            <person name="Ueno A."/>
            <person name="Tamazawa S."/>
            <person name="Tamamura S."/>
            <person name="Murakami T."/>
            <person name="Kiyama T."/>
            <person name="Inomata H."/>
            <person name="Amano Y."/>
            <person name="Miyakawa K."/>
            <person name="Tamaki H."/>
            <person name="Naganuma T."/>
            <person name="Kaneko K."/>
        </authorList>
    </citation>
    <scope>NUCLEOTIDE SEQUENCE [LARGE SCALE GENOMIC DNA]</scope>
    <source>
        <strain evidence="10 11">HN2</strain>
    </source>
</reference>
<organism evidence="10 11">
    <name type="scientific">Desulfovibrio subterraneus</name>
    <dbReference type="NCBI Taxonomy" id="2718620"/>
    <lineage>
        <taxon>Bacteria</taxon>
        <taxon>Pseudomonadati</taxon>
        <taxon>Thermodesulfobacteriota</taxon>
        <taxon>Desulfovibrionia</taxon>
        <taxon>Desulfovibrionales</taxon>
        <taxon>Desulfovibrionaceae</taxon>
        <taxon>Desulfovibrio</taxon>
    </lineage>
</organism>
<keyword evidence="8" id="KW-0472">Membrane</keyword>
<dbReference type="Proteomes" id="UP000503840">
    <property type="component" value="Unassembled WGS sequence"/>
</dbReference>
<keyword evidence="3" id="KW-0597">Phosphoprotein</keyword>
<keyword evidence="4" id="KW-0808">Transferase</keyword>
<dbReference type="EC" id="2.7.13.3" evidence="2"/>
<dbReference type="PROSITE" id="PS50109">
    <property type="entry name" value="HIS_KIN"/>
    <property type="match status" value="1"/>
</dbReference>
<dbReference type="Pfam" id="PF07568">
    <property type="entry name" value="HisKA_2"/>
    <property type="match status" value="1"/>
</dbReference>
<feature type="transmembrane region" description="Helical" evidence="8">
    <location>
        <begin position="98"/>
        <end position="124"/>
    </location>
</feature>
<keyword evidence="11" id="KW-1185">Reference proteome</keyword>
<comment type="catalytic activity">
    <reaction evidence="1">
        <text>ATP + protein L-histidine = ADP + protein N-phospho-L-histidine.</text>
        <dbReference type="EC" id="2.7.13.3"/>
    </reaction>
</comment>